<dbReference type="Proteomes" id="UP000694546">
    <property type="component" value="Chromosome 2"/>
</dbReference>
<evidence type="ECO:0000259" key="12">
    <source>
        <dbReference type="PROSITE" id="PS50011"/>
    </source>
</evidence>
<evidence type="ECO:0000256" key="1">
    <source>
        <dbReference type="ARBA" id="ARBA00008867"/>
    </source>
</evidence>
<keyword evidence="6" id="KW-0418">Kinase</keyword>
<proteinExistence type="inferred from homology"/>
<protein>
    <recommendedName>
        <fullName evidence="2">dual-specificity kinase</fullName>
        <ecNumber evidence="2">2.7.12.1</ecNumber>
    </recommendedName>
</protein>
<dbReference type="AlphaFoldDB" id="A0A8C5CNI5"/>
<evidence type="ECO:0000313" key="14">
    <source>
        <dbReference type="Proteomes" id="UP000694546"/>
    </source>
</evidence>
<keyword evidence="4" id="KW-0808">Transferase</keyword>
<feature type="domain" description="Protein kinase" evidence="12">
    <location>
        <begin position="212"/>
        <end position="490"/>
    </location>
</feature>
<evidence type="ECO:0000256" key="10">
    <source>
        <dbReference type="ARBA" id="ARBA00051680"/>
    </source>
</evidence>
<comment type="catalytic activity">
    <reaction evidence="10">
        <text>L-tyrosyl-[protein] + ATP = O-phospho-L-tyrosyl-[protein] + ADP + H(+)</text>
        <dbReference type="Rhea" id="RHEA:10596"/>
        <dbReference type="Rhea" id="RHEA-COMP:10136"/>
        <dbReference type="Rhea" id="RHEA-COMP:20101"/>
        <dbReference type="ChEBI" id="CHEBI:15378"/>
        <dbReference type="ChEBI" id="CHEBI:30616"/>
        <dbReference type="ChEBI" id="CHEBI:46858"/>
        <dbReference type="ChEBI" id="CHEBI:61978"/>
        <dbReference type="ChEBI" id="CHEBI:456216"/>
        <dbReference type="EC" id="2.7.12.1"/>
    </reaction>
</comment>
<keyword evidence="5" id="KW-0547">Nucleotide-binding</keyword>
<name>A0A8C5CNI5_GADMO</name>
<accession>A0A8C5CNI5</accession>
<dbReference type="InterPro" id="IPR042521">
    <property type="entry name" value="DYRK"/>
</dbReference>
<evidence type="ECO:0000256" key="8">
    <source>
        <dbReference type="ARBA" id="ARBA00049003"/>
    </source>
</evidence>
<comment type="catalytic activity">
    <reaction evidence="8">
        <text>L-seryl-[protein] + ATP = O-phospho-L-seryl-[protein] + ADP + H(+)</text>
        <dbReference type="Rhea" id="RHEA:17989"/>
        <dbReference type="Rhea" id="RHEA-COMP:9863"/>
        <dbReference type="Rhea" id="RHEA-COMP:11604"/>
        <dbReference type="ChEBI" id="CHEBI:15378"/>
        <dbReference type="ChEBI" id="CHEBI:29999"/>
        <dbReference type="ChEBI" id="CHEBI:30616"/>
        <dbReference type="ChEBI" id="CHEBI:83421"/>
        <dbReference type="ChEBI" id="CHEBI:456216"/>
        <dbReference type="EC" id="2.7.12.1"/>
    </reaction>
</comment>
<evidence type="ECO:0000256" key="9">
    <source>
        <dbReference type="ARBA" id="ARBA00049308"/>
    </source>
</evidence>
<dbReference type="GeneTree" id="ENSGT00940000159401"/>
<keyword evidence="3" id="KW-0723">Serine/threonine-protein kinase</keyword>
<dbReference type="SUPFAM" id="SSF56112">
    <property type="entry name" value="Protein kinase-like (PK-like)"/>
    <property type="match status" value="1"/>
</dbReference>
<dbReference type="InterPro" id="IPR011009">
    <property type="entry name" value="Kinase-like_dom_sf"/>
</dbReference>
<dbReference type="SMART" id="SM00220">
    <property type="entry name" value="S_TKc"/>
    <property type="match status" value="1"/>
</dbReference>
<evidence type="ECO:0000256" key="6">
    <source>
        <dbReference type="ARBA" id="ARBA00022777"/>
    </source>
</evidence>
<comment type="catalytic activity">
    <reaction evidence="9">
        <text>L-threonyl-[protein] + ATP = O-phospho-L-threonyl-[protein] + ADP + H(+)</text>
        <dbReference type="Rhea" id="RHEA:46608"/>
        <dbReference type="Rhea" id="RHEA-COMP:11060"/>
        <dbReference type="Rhea" id="RHEA-COMP:11605"/>
        <dbReference type="ChEBI" id="CHEBI:15378"/>
        <dbReference type="ChEBI" id="CHEBI:30013"/>
        <dbReference type="ChEBI" id="CHEBI:30616"/>
        <dbReference type="ChEBI" id="CHEBI:61977"/>
        <dbReference type="ChEBI" id="CHEBI:456216"/>
        <dbReference type="EC" id="2.7.12.1"/>
    </reaction>
</comment>
<keyword evidence="14" id="KW-1185">Reference proteome</keyword>
<organism evidence="13 14">
    <name type="scientific">Gadus morhua</name>
    <name type="common">Atlantic cod</name>
    <dbReference type="NCBI Taxonomy" id="8049"/>
    <lineage>
        <taxon>Eukaryota</taxon>
        <taxon>Metazoa</taxon>
        <taxon>Chordata</taxon>
        <taxon>Craniata</taxon>
        <taxon>Vertebrata</taxon>
        <taxon>Euteleostomi</taxon>
        <taxon>Actinopterygii</taxon>
        <taxon>Neopterygii</taxon>
        <taxon>Teleostei</taxon>
        <taxon>Neoteleostei</taxon>
        <taxon>Acanthomorphata</taxon>
        <taxon>Zeiogadaria</taxon>
        <taxon>Gadariae</taxon>
        <taxon>Gadiformes</taxon>
        <taxon>Gadoidei</taxon>
        <taxon>Gadidae</taxon>
        <taxon>Gadus</taxon>
    </lineage>
</organism>
<evidence type="ECO:0000313" key="13">
    <source>
        <dbReference type="Ensembl" id="ENSGMOP00000062586.1"/>
    </source>
</evidence>
<evidence type="ECO:0000256" key="7">
    <source>
        <dbReference type="ARBA" id="ARBA00022840"/>
    </source>
</evidence>
<dbReference type="PANTHER" id="PTHR24058">
    <property type="entry name" value="DUAL SPECIFICITY PROTEIN KINASE"/>
    <property type="match status" value="1"/>
</dbReference>
<dbReference type="PROSITE" id="PS00108">
    <property type="entry name" value="PROTEIN_KINASE_ST"/>
    <property type="match status" value="1"/>
</dbReference>
<dbReference type="PANTHER" id="PTHR24058:SF22">
    <property type="entry name" value="DUAL SPECIFICITY TYROSINE-PHOSPHORYLATION-REGULATED KINASE 4"/>
    <property type="match status" value="1"/>
</dbReference>
<evidence type="ECO:0000256" key="5">
    <source>
        <dbReference type="ARBA" id="ARBA00022741"/>
    </source>
</evidence>
<keyword evidence="7" id="KW-0067">ATP-binding</keyword>
<comment type="similarity">
    <text evidence="1">Belongs to the protein kinase superfamily. CMGC Ser/Thr protein kinase family. MNB/DYRK subfamily.</text>
</comment>
<evidence type="ECO:0000256" key="11">
    <source>
        <dbReference type="SAM" id="MobiDB-lite"/>
    </source>
</evidence>
<reference evidence="13" key="2">
    <citation type="submission" date="2025-09" db="UniProtKB">
        <authorList>
            <consortium name="Ensembl"/>
        </authorList>
    </citation>
    <scope>IDENTIFICATION</scope>
</reference>
<sequence length="490" mass="55206">MSDKNTRKCFNSKSNDLNAKRSVTSTGIITIASFLPQEPIKGKDPLPPPALKSAAVKKAPLRNGKSPVQPDSTKTPPRLAGDLEPIKKLALKSAAVKKAPLPKEKTPVLPDFDTTPQRAPSLAATLDQKKQRVQTEKYRWCDGQRLATADALSVFRKHLTPFEQREILQYKEVWYLGIAAEKIQQKCPLSHGYDDRKGHYKMVIKDHIAYRYEVLEVMGQGTFGRVLKCRDHKTKQLVAMKVIANDQRFKDEAKAEVEILELLQKNDEDGLANVVHMKEYFQFRDHVCITFDLMGKSLLEVLKQREYRGLGASQVRSHAISLVQSLQFLSRTDIIHCDLKPENILVSEGDPAVIKVADFGSSLREHHNTIPIAQTMAYMSPEVILTKVFTKAIDMWSLGCILAELKTGQILFNVLDEYELVLEMTKLLGVPPKHMLKKTRLQGFLSGEEKRNHPQVVLPVVVVYFSCCCCVMLLCDVSVTLMQVKETAET</sequence>
<evidence type="ECO:0000256" key="2">
    <source>
        <dbReference type="ARBA" id="ARBA00013203"/>
    </source>
</evidence>
<dbReference type="GO" id="GO:0005524">
    <property type="term" value="F:ATP binding"/>
    <property type="evidence" value="ECO:0007669"/>
    <property type="project" value="UniProtKB-KW"/>
</dbReference>
<dbReference type="Gene3D" id="3.30.10.30">
    <property type="entry name" value="DYRK"/>
    <property type="match status" value="1"/>
</dbReference>
<dbReference type="Gene3D" id="3.30.200.20">
    <property type="entry name" value="Phosphorylase Kinase, domain 1"/>
    <property type="match status" value="1"/>
</dbReference>
<dbReference type="InterPro" id="IPR000719">
    <property type="entry name" value="Prot_kinase_dom"/>
</dbReference>
<dbReference type="InterPro" id="IPR050494">
    <property type="entry name" value="Ser_Thr_dual-spec_kinase"/>
</dbReference>
<dbReference type="EC" id="2.7.12.1" evidence="2"/>
<dbReference type="GO" id="GO:0004674">
    <property type="term" value="F:protein serine/threonine kinase activity"/>
    <property type="evidence" value="ECO:0007669"/>
    <property type="project" value="UniProtKB-KW"/>
</dbReference>
<dbReference type="InterPro" id="IPR008271">
    <property type="entry name" value="Ser/Thr_kinase_AS"/>
</dbReference>
<dbReference type="PROSITE" id="PS50011">
    <property type="entry name" value="PROTEIN_KINASE_DOM"/>
    <property type="match status" value="1"/>
</dbReference>
<feature type="region of interest" description="Disordered" evidence="11">
    <location>
        <begin position="37"/>
        <end position="80"/>
    </location>
</feature>
<dbReference type="Ensembl" id="ENSGMOT00000034406.1">
    <property type="protein sequence ID" value="ENSGMOP00000062586.1"/>
    <property type="gene ID" value="ENSGMOG00000022627.1"/>
</dbReference>
<evidence type="ECO:0000256" key="4">
    <source>
        <dbReference type="ARBA" id="ARBA00022679"/>
    </source>
</evidence>
<reference evidence="13" key="1">
    <citation type="submission" date="2025-08" db="UniProtKB">
        <authorList>
            <consortium name="Ensembl"/>
        </authorList>
    </citation>
    <scope>IDENTIFICATION</scope>
</reference>
<dbReference type="Pfam" id="PF00069">
    <property type="entry name" value="Pkinase"/>
    <property type="match status" value="1"/>
</dbReference>
<evidence type="ECO:0000256" key="3">
    <source>
        <dbReference type="ARBA" id="ARBA00022527"/>
    </source>
</evidence>
<dbReference type="Gene3D" id="1.10.510.10">
    <property type="entry name" value="Transferase(Phosphotransferase) domain 1"/>
    <property type="match status" value="1"/>
</dbReference>